<accession>K0TN79</accession>
<organism evidence="3 4">
    <name type="scientific">Thalassiosira oceanica</name>
    <name type="common">Marine diatom</name>
    <dbReference type="NCBI Taxonomy" id="159749"/>
    <lineage>
        <taxon>Eukaryota</taxon>
        <taxon>Sar</taxon>
        <taxon>Stramenopiles</taxon>
        <taxon>Ochrophyta</taxon>
        <taxon>Bacillariophyta</taxon>
        <taxon>Coscinodiscophyceae</taxon>
        <taxon>Thalassiosirophycidae</taxon>
        <taxon>Thalassiosirales</taxon>
        <taxon>Thalassiosiraceae</taxon>
        <taxon>Thalassiosira</taxon>
    </lineage>
</organism>
<evidence type="ECO:0000256" key="1">
    <source>
        <dbReference type="SAM" id="MobiDB-lite"/>
    </source>
</evidence>
<keyword evidence="4" id="KW-1185">Reference proteome</keyword>
<dbReference type="EMBL" id="AGNL01004647">
    <property type="protein sequence ID" value="EJK73262.1"/>
    <property type="molecule type" value="Genomic_DNA"/>
</dbReference>
<name>K0TN79_THAOC</name>
<dbReference type="AlphaFoldDB" id="K0TN79"/>
<keyword evidence="2" id="KW-0732">Signal</keyword>
<reference evidence="3 4" key="1">
    <citation type="journal article" date="2012" name="Genome Biol.">
        <title>Genome and low-iron response of an oceanic diatom adapted to chronic iron limitation.</title>
        <authorList>
            <person name="Lommer M."/>
            <person name="Specht M."/>
            <person name="Roy A.S."/>
            <person name="Kraemer L."/>
            <person name="Andreson R."/>
            <person name="Gutowska M.A."/>
            <person name="Wolf J."/>
            <person name="Bergner S.V."/>
            <person name="Schilhabel M.B."/>
            <person name="Klostermeier U.C."/>
            <person name="Beiko R.G."/>
            <person name="Rosenstiel P."/>
            <person name="Hippler M."/>
            <person name="Laroche J."/>
        </authorList>
    </citation>
    <scope>NUCLEOTIDE SEQUENCE [LARGE SCALE GENOMIC DNA]</scope>
    <source>
        <strain evidence="3 4">CCMP1005</strain>
    </source>
</reference>
<comment type="caution">
    <text evidence="3">The sequence shown here is derived from an EMBL/GenBank/DDBJ whole genome shotgun (WGS) entry which is preliminary data.</text>
</comment>
<feature type="signal peptide" evidence="2">
    <location>
        <begin position="1"/>
        <end position="19"/>
    </location>
</feature>
<dbReference type="Proteomes" id="UP000266841">
    <property type="component" value="Unassembled WGS sequence"/>
</dbReference>
<protein>
    <submittedName>
        <fullName evidence="3">Uncharacterized protein</fullName>
    </submittedName>
</protein>
<evidence type="ECO:0000313" key="3">
    <source>
        <dbReference type="EMBL" id="EJK73262.1"/>
    </source>
</evidence>
<feature type="compositionally biased region" description="Low complexity" evidence="1">
    <location>
        <begin position="200"/>
        <end position="211"/>
    </location>
</feature>
<feature type="chain" id="PRO_5003838622" evidence="2">
    <location>
        <begin position="20"/>
        <end position="375"/>
    </location>
</feature>
<gene>
    <name evidence="3" type="ORF">THAOC_05124</name>
</gene>
<sequence>MRVSLAALLQGLWAGRTAALLTTPSQVATATTEDPTAGGAFGARMKKSNAKSRLLRGGSDSSPSSPADVLNQVKSITGSQLRDLQSIQKSYRSGDTENFVSLLKSSSERDDSMVDEAGSKSLTLASDLSLAEANAKTLLEATDSQIVDAFEPQLFDQLVDFVGDLYDSLESMDMSLLVGAGRKLQGKNIFHHGDTFEATSSSSDPRSNRGSIRTTGHAAGLSHLLTLQDGSIISDAAKERSMKRREAIRAQYIHRGGRRRLQQNSGDMCGPKCEYDDSDCNFNRLKECAGKLSVHDLMVLHLAENIVTEEGNEKYGNLEINASDVDTFNFGKPKDKLERIQTGEFDFEEYLNEFTSVCNPLDSVRSCGYTNEAAI</sequence>
<feature type="region of interest" description="Disordered" evidence="1">
    <location>
        <begin position="195"/>
        <end position="214"/>
    </location>
</feature>
<evidence type="ECO:0000313" key="4">
    <source>
        <dbReference type="Proteomes" id="UP000266841"/>
    </source>
</evidence>
<evidence type="ECO:0000256" key="2">
    <source>
        <dbReference type="SAM" id="SignalP"/>
    </source>
</evidence>
<proteinExistence type="predicted"/>